<gene>
    <name evidence="2" type="ORF">CUESP1_3315</name>
</gene>
<protein>
    <submittedName>
        <fullName evidence="2">SAF domain protein</fullName>
    </submittedName>
</protein>
<organism evidence="2 3">
    <name type="scientific">[Clostridium] ultunense Esp</name>
    <dbReference type="NCBI Taxonomy" id="1288971"/>
    <lineage>
        <taxon>Bacteria</taxon>
        <taxon>Bacillati</taxon>
        <taxon>Bacillota</taxon>
        <taxon>Tissierellia</taxon>
        <taxon>Tissierellales</taxon>
        <taxon>Tepidimicrobiaceae</taxon>
        <taxon>Schnuerera</taxon>
    </lineage>
</organism>
<dbReference type="Pfam" id="PF01488">
    <property type="entry name" value="Shikimate_DH"/>
    <property type="match status" value="1"/>
</dbReference>
<proteinExistence type="predicted"/>
<dbReference type="SUPFAM" id="SSF51735">
    <property type="entry name" value="NAD(P)-binding Rossmann-fold domains"/>
    <property type="match status" value="1"/>
</dbReference>
<dbReference type="RefSeq" id="WP_243473922.1">
    <property type="nucleotide sequence ID" value="NZ_LT669839.1"/>
</dbReference>
<feature type="domain" description="Quinate/shikimate 5-dehydrogenase/glutamyl-tRNA reductase" evidence="1">
    <location>
        <begin position="16"/>
        <end position="84"/>
    </location>
</feature>
<dbReference type="InterPro" id="IPR006151">
    <property type="entry name" value="Shikm_DH/Glu-tRNA_Rdtase"/>
</dbReference>
<accession>A0A1M4PT37</accession>
<dbReference type="PANTHER" id="PTHR37850">
    <property type="entry name" value="STRU PROTEIN"/>
    <property type="match status" value="1"/>
</dbReference>
<name>A0A1M4PT37_9FIRM</name>
<dbReference type="Gene3D" id="3.40.50.720">
    <property type="entry name" value="NAD(P)-binding Rossmann-like Domain"/>
    <property type="match status" value="1"/>
</dbReference>
<evidence type="ECO:0000313" key="2">
    <source>
        <dbReference type="EMBL" id="SHD78639.1"/>
    </source>
</evidence>
<dbReference type="PANTHER" id="PTHR37850:SF1">
    <property type="entry name" value="SAF DOMAIN PROTEIN"/>
    <property type="match status" value="1"/>
</dbReference>
<reference evidence="2 3" key="1">
    <citation type="submission" date="2016-11" db="EMBL/GenBank/DDBJ databases">
        <authorList>
            <person name="Manzoor S."/>
        </authorList>
    </citation>
    <scope>NUCLEOTIDE SEQUENCE [LARGE SCALE GENOMIC DNA]</scope>
    <source>
        <strain evidence="2">Clostridium ultunense strain Esp</strain>
    </source>
</reference>
<evidence type="ECO:0000259" key="1">
    <source>
        <dbReference type="Pfam" id="PF01488"/>
    </source>
</evidence>
<evidence type="ECO:0000313" key="3">
    <source>
        <dbReference type="Proteomes" id="UP000245423"/>
    </source>
</evidence>
<dbReference type="EMBL" id="LT669839">
    <property type="protein sequence ID" value="SHD78639.1"/>
    <property type="molecule type" value="Genomic_DNA"/>
</dbReference>
<dbReference type="AlphaFoldDB" id="A0A1M4PT37"/>
<sequence>MLTMNGKLNELAEQGKYIKVAIVGAGKMGKGLINQMSRIKGMSPSLVVNRNIEKAVDAFLSAGIGQEDIVISNSLNKINYYLEKGKYIASEGYGHSNKG</sequence>
<keyword evidence="3" id="KW-1185">Reference proteome</keyword>
<dbReference type="Proteomes" id="UP000245423">
    <property type="component" value="Chromosome 1"/>
</dbReference>
<dbReference type="InterPro" id="IPR036291">
    <property type="entry name" value="NAD(P)-bd_dom_sf"/>
</dbReference>